<sequence length="42" mass="4457">MGVPLTDLSRERYRLGLVPLRDDCQGLHATPGSSPGGPPARI</sequence>
<evidence type="ECO:0000313" key="3">
    <source>
        <dbReference type="Proteomes" id="UP000009026"/>
    </source>
</evidence>
<dbReference type="AlphaFoldDB" id="A0A0H4WTL7"/>
<feature type="region of interest" description="Disordered" evidence="1">
    <location>
        <begin position="23"/>
        <end position="42"/>
    </location>
</feature>
<reference evidence="2 3" key="1">
    <citation type="journal article" date="2016" name="PLoS ONE">
        <title>Complete Genome Sequence and Comparative Genomics of a Novel Myxobacterium Myxococcus hansupus.</title>
        <authorList>
            <person name="Sharma G."/>
            <person name="Narwani T."/>
            <person name="Subramanian S."/>
        </authorList>
    </citation>
    <scope>NUCLEOTIDE SEQUENCE [LARGE SCALE GENOMIC DNA]</scope>
    <source>
        <strain evidence="3">mixupus</strain>
    </source>
</reference>
<evidence type="ECO:0000256" key="1">
    <source>
        <dbReference type="SAM" id="MobiDB-lite"/>
    </source>
</evidence>
<evidence type="ECO:0000313" key="2">
    <source>
        <dbReference type="EMBL" id="AKQ64635.1"/>
    </source>
</evidence>
<dbReference type="STRING" id="1297742.A176_001547"/>
<dbReference type="EMBL" id="CP012109">
    <property type="protein sequence ID" value="AKQ64635.1"/>
    <property type="molecule type" value="Genomic_DNA"/>
</dbReference>
<organism evidence="2 3">
    <name type="scientific">Pseudomyxococcus hansupus</name>
    <dbReference type="NCBI Taxonomy" id="1297742"/>
    <lineage>
        <taxon>Bacteria</taxon>
        <taxon>Pseudomonadati</taxon>
        <taxon>Myxococcota</taxon>
        <taxon>Myxococcia</taxon>
        <taxon>Myxococcales</taxon>
        <taxon>Cystobacterineae</taxon>
        <taxon>Myxococcaceae</taxon>
        <taxon>Pseudomyxococcus</taxon>
    </lineage>
</organism>
<keyword evidence="3" id="KW-1185">Reference proteome</keyword>
<gene>
    <name evidence="2" type="ORF">A176_001547</name>
</gene>
<name>A0A0H4WTL7_9BACT</name>
<protein>
    <submittedName>
        <fullName evidence="2">Uncharacterized protein</fullName>
    </submittedName>
</protein>
<dbReference type="Proteomes" id="UP000009026">
    <property type="component" value="Chromosome"/>
</dbReference>
<dbReference type="KEGG" id="mym:A176_001547"/>
<proteinExistence type="predicted"/>
<accession>A0A0H4WTL7</accession>